<gene>
    <name evidence="1" type="ORF">NUH22_02320</name>
</gene>
<dbReference type="Proteomes" id="UP001060018">
    <property type="component" value="Chromosome"/>
</dbReference>
<dbReference type="RefSeq" id="WP_171918620.1">
    <property type="nucleotide sequence ID" value="NZ_CP102487.1"/>
</dbReference>
<evidence type="ECO:0000313" key="2">
    <source>
        <dbReference type="Proteomes" id="UP001060018"/>
    </source>
</evidence>
<protein>
    <recommendedName>
        <fullName evidence="3">HNH endonuclease</fullName>
    </recommendedName>
</protein>
<name>A0AA94XYL1_9MICC</name>
<dbReference type="EMBL" id="CP102487">
    <property type="protein sequence ID" value="UUX59498.1"/>
    <property type="molecule type" value="Genomic_DNA"/>
</dbReference>
<sequence>MFEDNGVFGSNFEDAIPVGTGFANTPCLSESDLSFINVALTEDDPTLSVIALQKIESQAAFLASVQARLAAHLDITQGGTVDGPVTAKQRGMAHQVAMARRRSQNASVAYVRRMHFLIADLPYLFSRYQHGDFSEKLVMAILAPLEDMSRSERREFDSFFASAPAMFDTASVNEARDLAQKAVDEVRGENRDEDIDRKAEHRGVSFFKGKDCVRLSAGLPIEVGIAVEASLEHEAQQLKNAGDERSIAQLKADLLVSRLTGHPADKPLPIKLHVNLVMTDMALLMDGKEPASMPGYGTVPAQYARRLIETYGEIDDCAPISELAALRRRIRAYPMIRRLYTLPGAQDLVAMDSKERLFKGSLRKLLQLRDPYCRTPYCNNKPRHADHVHQHSKGGKTCCVNGCMKCAFCNLAKEAPGWTEEVVQENPHKIRIHPPGSVTYESSPPPITGLARMDESLTRQINKRTKIPETPRNVRIIRIFPEAS</sequence>
<evidence type="ECO:0008006" key="3">
    <source>
        <dbReference type="Google" id="ProtNLM"/>
    </source>
</evidence>
<evidence type="ECO:0000313" key="1">
    <source>
        <dbReference type="EMBL" id="UUX59498.1"/>
    </source>
</evidence>
<dbReference type="AlphaFoldDB" id="A0AA94XYL1"/>
<organism evidence="1 2">
    <name type="scientific">Glutamicibacter halophytocola</name>
    <dbReference type="NCBI Taxonomy" id="1933880"/>
    <lineage>
        <taxon>Bacteria</taxon>
        <taxon>Bacillati</taxon>
        <taxon>Actinomycetota</taxon>
        <taxon>Actinomycetes</taxon>
        <taxon>Micrococcales</taxon>
        <taxon>Micrococcaceae</taxon>
        <taxon>Glutamicibacter</taxon>
    </lineage>
</organism>
<accession>A0AA94XYL1</accession>
<proteinExistence type="predicted"/>
<reference evidence="1" key="1">
    <citation type="journal article" date="2022" name="Pest Manag. Sci.">
        <title>Glutamicibacter halophytocola-mediated host fitness of potato tuber moth on Solanaceae crops.</title>
        <authorList>
            <person name="Wang W."/>
            <person name="Xiao G."/>
            <person name="Du G."/>
            <person name="Chang L."/>
            <person name="Yang Y."/>
            <person name="Ye J."/>
            <person name="Chen B."/>
        </authorList>
    </citation>
    <scope>NUCLEOTIDE SEQUENCE</scope>
    <source>
        <strain evidence="1">S2</strain>
    </source>
</reference>